<proteinExistence type="predicted"/>
<evidence type="ECO:0008006" key="3">
    <source>
        <dbReference type="Google" id="ProtNLM"/>
    </source>
</evidence>
<organism evidence="1 2">
    <name type="scientific">Brachionus calyciflorus</name>
    <dbReference type="NCBI Taxonomy" id="104777"/>
    <lineage>
        <taxon>Eukaryota</taxon>
        <taxon>Metazoa</taxon>
        <taxon>Spiralia</taxon>
        <taxon>Gnathifera</taxon>
        <taxon>Rotifera</taxon>
        <taxon>Eurotatoria</taxon>
        <taxon>Monogononta</taxon>
        <taxon>Pseudotrocha</taxon>
        <taxon>Ploima</taxon>
        <taxon>Brachionidae</taxon>
        <taxon>Brachionus</taxon>
    </lineage>
</organism>
<gene>
    <name evidence="1" type="ORF">OXX778_LOCUS8352</name>
</gene>
<sequence length="241" mass="27534">AEYFVNLKKAKEPLMKEELEKSKIALETSKRTLVNRPMSSGEVVHVDVQIDDIPYNLLYGVTNLLIGMALQMLRNLQKMANIFFKNCLTATINPADVQRQLRSELKSIKISSNFEDNVMKFPAIDIKIKNIEEFELEWLFFDALNPSSELESKYTLNEAIRTEKRYSKNGNSARYKSGYFNGENVNHQAVTRDKGLICFNCKKPGQRIAQCRVKQSNGKFDGKTTKRANLVEECKSSDSDS</sequence>
<keyword evidence="2" id="KW-1185">Reference proteome</keyword>
<accession>A0A813V8G1</accession>
<evidence type="ECO:0000313" key="2">
    <source>
        <dbReference type="Proteomes" id="UP000663879"/>
    </source>
</evidence>
<dbReference type="AlphaFoldDB" id="A0A813V8G1"/>
<evidence type="ECO:0000313" key="1">
    <source>
        <dbReference type="EMBL" id="CAF0839000.1"/>
    </source>
</evidence>
<dbReference type="Proteomes" id="UP000663879">
    <property type="component" value="Unassembled WGS sequence"/>
</dbReference>
<reference evidence="1" key="1">
    <citation type="submission" date="2021-02" db="EMBL/GenBank/DDBJ databases">
        <authorList>
            <person name="Nowell W R."/>
        </authorList>
    </citation>
    <scope>NUCLEOTIDE SEQUENCE</scope>
    <source>
        <strain evidence="1">Ploen Becks lab</strain>
    </source>
</reference>
<dbReference type="EMBL" id="CAJNOC010001142">
    <property type="protein sequence ID" value="CAF0839000.1"/>
    <property type="molecule type" value="Genomic_DNA"/>
</dbReference>
<protein>
    <recommendedName>
        <fullName evidence="3">CCHC-type domain-containing protein</fullName>
    </recommendedName>
</protein>
<comment type="caution">
    <text evidence="1">The sequence shown here is derived from an EMBL/GenBank/DDBJ whole genome shotgun (WGS) entry which is preliminary data.</text>
</comment>
<feature type="non-terminal residue" evidence="1">
    <location>
        <position position="1"/>
    </location>
</feature>
<name>A0A813V8G1_9BILA</name>